<comment type="caution">
    <text evidence="13">The sequence shown here is derived from an EMBL/GenBank/DDBJ whole genome shotgun (WGS) entry which is preliminary data.</text>
</comment>
<dbReference type="Gene3D" id="1.25.40.340">
    <property type="match status" value="1"/>
</dbReference>
<keyword evidence="14" id="KW-1185">Reference proteome</keyword>
<dbReference type="PANTHER" id="PTHR28629:SF14">
    <property type="entry name" value="DIHYDROXYACETONE KINASE 1"/>
    <property type="match status" value="1"/>
</dbReference>
<dbReference type="InterPro" id="IPR004007">
    <property type="entry name" value="DhaL_dom"/>
</dbReference>
<dbReference type="Gene3D" id="3.30.1180.20">
    <property type="entry name" value="Dihydroxyacetone kinase, domain 2"/>
    <property type="match status" value="1"/>
</dbReference>
<proteinExistence type="inferred from homology"/>
<evidence type="ECO:0000256" key="7">
    <source>
        <dbReference type="ARBA" id="ARBA00022798"/>
    </source>
</evidence>
<evidence type="ECO:0000256" key="2">
    <source>
        <dbReference type="ARBA" id="ARBA00004778"/>
    </source>
</evidence>
<organism evidence="13 14">
    <name type="scientific">Fusarium circinatum</name>
    <name type="common">Pitch canker fungus</name>
    <name type="synonym">Gibberella circinata</name>
    <dbReference type="NCBI Taxonomy" id="48490"/>
    <lineage>
        <taxon>Eukaryota</taxon>
        <taxon>Fungi</taxon>
        <taxon>Dikarya</taxon>
        <taxon>Ascomycota</taxon>
        <taxon>Pezizomycotina</taxon>
        <taxon>Sordariomycetes</taxon>
        <taxon>Hypocreomycetidae</taxon>
        <taxon>Hypocreales</taxon>
        <taxon>Nectriaceae</taxon>
        <taxon>Fusarium</taxon>
        <taxon>Fusarium fujikuroi species complex</taxon>
    </lineage>
</organism>
<dbReference type="UniPathway" id="UPA00617">
    <property type="reaction ID" value="UER00669"/>
</dbReference>
<dbReference type="InterPro" id="IPR050861">
    <property type="entry name" value="Dihydroxyacetone_Kinase"/>
</dbReference>
<dbReference type="PROSITE" id="PS51481">
    <property type="entry name" value="DHAK"/>
    <property type="match status" value="1"/>
</dbReference>
<dbReference type="SUPFAM" id="SSF101473">
    <property type="entry name" value="DhaL-like"/>
    <property type="match status" value="1"/>
</dbReference>
<evidence type="ECO:0000256" key="5">
    <source>
        <dbReference type="ARBA" id="ARBA00022741"/>
    </source>
</evidence>
<dbReference type="InterPro" id="IPR036117">
    <property type="entry name" value="DhaL_dom_sf"/>
</dbReference>
<gene>
    <name evidence="13" type="ORF">FCIRC_6738</name>
</gene>
<dbReference type="Gene3D" id="3.40.50.10440">
    <property type="entry name" value="Dihydroxyacetone kinase, domain 1"/>
    <property type="match status" value="1"/>
</dbReference>
<feature type="domain" description="DhaL" evidence="11">
    <location>
        <begin position="352"/>
        <end position="442"/>
    </location>
</feature>
<evidence type="ECO:0000259" key="11">
    <source>
        <dbReference type="PROSITE" id="PS51480"/>
    </source>
</evidence>
<evidence type="ECO:0000256" key="3">
    <source>
        <dbReference type="ARBA" id="ARBA00008757"/>
    </source>
</evidence>
<evidence type="ECO:0000256" key="10">
    <source>
        <dbReference type="ARBA" id="ARBA00048898"/>
    </source>
</evidence>
<feature type="domain" description="DhaK" evidence="12">
    <location>
        <begin position="9"/>
        <end position="323"/>
    </location>
</feature>
<dbReference type="Proteomes" id="UP000572754">
    <property type="component" value="Unassembled WGS sequence"/>
</dbReference>
<dbReference type="GO" id="GO:0005524">
    <property type="term" value="F:ATP binding"/>
    <property type="evidence" value="ECO:0007669"/>
    <property type="project" value="UniProtKB-KW"/>
</dbReference>
<keyword evidence="5" id="KW-0547">Nucleotide-binding</keyword>
<sequence>MSDWHFFDNATELVACALDSQSLTNPSLKVDYVNKIVYRNHVNADHVAVISGGGSGHEPAFTCLVGQGFLTASVAGTIFASPSTEQILNAIVRCSETSKGVLAIVMNYTGDVLNFGVAVEKARTMGIDVDMVVVGRSKGGKVGRRGIAGTVLVQKMPALSLLKEEAFKTSQLLAYVHVSGRSDTSHNTTEVNKGDAELGMGIHSETGSSFEKADIAGLVKKKKLKQLLEIDDKDRAFLQVSAPIVLMLNNLGGVSVLELGAITAIVGQYLASDYSICPVRVLSGTYMTSLNGVGFSITLLNLEASSSYDLWELLDAPVQKGAEHPDQDEEKPQMRKLTLIENAADVGTYDAVLATNALVSGLRRLVKAEPEITRYDTVVGEGDCGIGLKTGAEAVLHHVMDQPLVGSAALDLASILPKIENSMDRTSGALFAIFLNALLHAF</sequence>
<keyword evidence="6 13" id="KW-0418">Kinase</keyword>
<dbReference type="GO" id="GO:0050354">
    <property type="term" value="F:triokinase activity"/>
    <property type="evidence" value="ECO:0007669"/>
    <property type="project" value="UniProtKB-EC"/>
</dbReference>
<dbReference type="GO" id="GO:0004371">
    <property type="term" value="F:glycerone kinase activity"/>
    <property type="evidence" value="ECO:0007669"/>
    <property type="project" value="UniProtKB-EC"/>
</dbReference>
<dbReference type="GO" id="GO:0005829">
    <property type="term" value="C:cytosol"/>
    <property type="evidence" value="ECO:0007669"/>
    <property type="project" value="TreeGrafter"/>
</dbReference>
<dbReference type="GO" id="GO:0019588">
    <property type="term" value="P:anaerobic glycerol catabolic process"/>
    <property type="evidence" value="ECO:0007669"/>
    <property type="project" value="UniProtKB-UniPathway"/>
</dbReference>
<comment type="function">
    <text evidence="1">Catalyzes both the phosphorylation of dihydroxyacetone and of glyceraldehyde.</text>
</comment>
<dbReference type="Pfam" id="PF02734">
    <property type="entry name" value="Dak2"/>
    <property type="match status" value="1"/>
</dbReference>
<dbReference type="PROSITE" id="PS51480">
    <property type="entry name" value="DHAL"/>
    <property type="match status" value="1"/>
</dbReference>
<evidence type="ECO:0000313" key="14">
    <source>
        <dbReference type="Proteomes" id="UP000572754"/>
    </source>
</evidence>
<evidence type="ECO:0000256" key="6">
    <source>
        <dbReference type="ARBA" id="ARBA00022777"/>
    </source>
</evidence>
<evidence type="ECO:0000256" key="8">
    <source>
        <dbReference type="ARBA" id="ARBA00022840"/>
    </source>
</evidence>
<keyword evidence="8" id="KW-0067">ATP-binding</keyword>
<keyword evidence="4" id="KW-0808">Transferase</keyword>
<dbReference type="FunFam" id="3.40.50.10440:FF:000001">
    <property type="entry name" value="Dihydroxyacetone kinase, DhaK subunit"/>
    <property type="match status" value="1"/>
</dbReference>
<dbReference type="Pfam" id="PF02733">
    <property type="entry name" value="Dak1"/>
    <property type="match status" value="1"/>
</dbReference>
<comment type="pathway">
    <text evidence="2">Polyol metabolism; glycerol fermentation; glycerone phosphate from glycerol (oxidative route): step 2/2.</text>
</comment>
<evidence type="ECO:0000256" key="9">
    <source>
        <dbReference type="ARBA" id="ARBA00047974"/>
    </source>
</evidence>
<dbReference type="InterPro" id="IPR004006">
    <property type="entry name" value="DhaK_dom"/>
</dbReference>
<keyword evidence="7" id="KW-0319">Glycerol metabolism</keyword>
<protein>
    <submittedName>
        <fullName evidence="13">Dihydroxyacetone kinase</fullName>
    </submittedName>
</protein>
<dbReference type="AlphaFoldDB" id="A0A8H5TWF9"/>
<dbReference type="EMBL" id="JAAQPE010000224">
    <property type="protein sequence ID" value="KAF5677466.1"/>
    <property type="molecule type" value="Genomic_DNA"/>
</dbReference>
<comment type="catalytic activity">
    <reaction evidence="9">
        <text>D-glyceraldehyde + ATP = D-glyceraldehyde 3-phosphate + ADP + H(+)</text>
        <dbReference type="Rhea" id="RHEA:13941"/>
        <dbReference type="ChEBI" id="CHEBI:15378"/>
        <dbReference type="ChEBI" id="CHEBI:17378"/>
        <dbReference type="ChEBI" id="CHEBI:30616"/>
        <dbReference type="ChEBI" id="CHEBI:59776"/>
        <dbReference type="ChEBI" id="CHEBI:456216"/>
        <dbReference type="EC" id="2.7.1.28"/>
    </reaction>
</comment>
<comment type="similarity">
    <text evidence="3">Belongs to the dihydroxyacetone kinase (DAK) family.</text>
</comment>
<evidence type="ECO:0000259" key="12">
    <source>
        <dbReference type="PROSITE" id="PS51481"/>
    </source>
</evidence>
<reference evidence="14" key="1">
    <citation type="journal article" date="2020" name="BMC Genomics">
        <title>Correction to: Identification and distribution of gene clusters required for synthesis of sphingolipid metabolism inhibitors in diverse species of the filamentous fungus Fusarium.</title>
        <authorList>
            <person name="Kim H.S."/>
            <person name="Lohmar J.M."/>
            <person name="Busman M."/>
            <person name="Brown D.W."/>
            <person name="Naumann T.A."/>
            <person name="Divon H.H."/>
            <person name="Lysoe E."/>
            <person name="Uhlig S."/>
            <person name="Proctor R.H."/>
        </authorList>
    </citation>
    <scope>NUCLEOTIDE SEQUENCE [LARGE SCALE GENOMIC DNA]</scope>
    <source>
        <strain evidence="14">NRRL 25331</strain>
    </source>
</reference>
<dbReference type="PANTHER" id="PTHR28629">
    <property type="entry name" value="TRIOKINASE/FMN CYCLASE"/>
    <property type="match status" value="1"/>
</dbReference>
<reference evidence="13 14" key="2">
    <citation type="submission" date="2020-05" db="EMBL/GenBank/DDBJ databases">
        <title>Identification and distribution of gene clusters putatively required for synthesis of sphingolipid metabolism inhibitors in phylogenetically diverse species of the filamentous fungus Fusarium.</title>
        <authorList>
            <person name="Kim H.-S."/>
            <person name="Busman M."/>
            <person name="Brown D.W."/>
            <person name="Divon H."/>
            <person name="Uhlig S."/>
            <person name="Proctor R.H."/>
        </authorList>
    </citation>
    <scope>NUCLEOTIDE SEQUENCE [LARGE SCALE GENOMIC DNA]</scope>
    <source>
        <strain evidence="13 14">NRRL 25331</strain>
    </source>
</reference>
<evidence type="ECO:0000313" key="13">
    <source>
        <dbReference type="EMBL" id="KAF5677466.1"/>
    </source>
</evidence>
<evidence type="ECO:0000256" key="4">
    <source>
        <dbReference type="ARBA" id="ARBA00022679"/>
    </source>
</evidence>
<dbReference type="SUPFAM" id="SSF82549">
    <property type="entry name" value="DAK1/DegV-like"/>
    <property type="match status" value="1"/>
</dbReference>
<name>A0A8H5TWF9_FUSCI</name>
<evidence type="ECO:0000256" key="1">
    <source>
        <dbReference type="ARBA" id="ARBA00003264"/>
    </source>
</evidence>
<accession>A0A8H5TWF9</accession>
<comment type="catalytic activity">
    <reaction evidence="10">
        <text>dihydroxyacetone + ATP = dihydroxyacetone phosphate + ADP + H(+)</text>
        <dbReference type="Rhea" id="RHEA:15773"/>
        <dbReference type="ChEBI" id="CHEBI:15378"/>
        <dbReference type="ChEBI" id="CHEBI:16016"/>
        <dbReference type="ChEBI" id="CHEBI:30616"/>
        <dbReference type="ChEBI" id="CHEBI:57642"/>
        <dbReference type="ChEBI" id="CHEBI:456216"/>
        <dbReference type="EC" id="2.7.1.29"/>
    </reaction>
</comment>